<reference evidence="1 2" key="1">
    <citation type="journal article" date="2018" name="Mol. Plant">
        <title>The genome of Artemisia annua provides insight into the evolution of Asteraceae family and artemisinin biosynthesis.</title>
        <authorList>
            <person name="Shen Q."/>
            <person name="Zhang L."/>
            <person name="Liao Z."/>
            <person name="Wang S."/>
            <person name="Yan T."/>
            <person name="Shi P."/>
            <person name="Liu M."/>
            <person name="Fu X."/>
            <person name="Pan Q."/>
            <person name="Wang Y."/>
            <person name="Lv Z."/>
            <person name="Lu X."/>
            <person name="Zhang F."/>
            <person name="Jiang W."/>
            <person name="Ma Y."/>
            <person name="Chen M."/>
            <person name="Hao X."/>
            <person name="Li L."/>
            <person name="Tang Y."/>
            <person name="Lv G."/>
            <person name="Zhou Y."/>
            <person name="Sun X."/>
            <person name="Brodelius P.E."/>
            <person name="Rose J.K.C."/>
            <person name="Tang K."/>
        </authorList>
    </citation>
    <scope>NUCLEOTIDE SEQUENCE [LARGE SCALE GENOMIC DNA]</scope>
    <source>
        <strain evidence="2">cv. Huhao1</strain>
        <tissue evidence="1">Leaf</tissue>
    </source>
</reference>
<dbReference type="Proteomes" id="UP000245207">
    <property type="component" value="Unassembled WGS sequence"/>
</dbReference>
<dbReference type="STRING" id="35608.A0A2U1M788"/>
<gene>
    <name evidence="1" type="ORF">CTI12_AA410010</name>
</gene>
<proteinExistence type="predicted"/>
<accession>A0A2U1M788</accession>
<dbReference type="EMBL" id="PKPP01006253">
    <property type="protein sequence ID" value="PWA57132.1"/>
    <property type="molecule type" value="Genomic_DNA"/>
</dbReference>
<evidence type="ECO:0000313" key="2">
    <source>
        <dbReference type="Proteomes" id="UP000245207"/>
    </source>
</evidence>
<organism evidence="1 2">
    <name type="scientific">Artemisia annua</name>
    <name type="common">Sweet wormwood</name>
    <dbReference type="NCBI Taxonomy" id="35608"/>
    <lineage>
        <taxon>Eukaryota</taxon>
        <taxon>Viridiplantae</taxon>
        <taxon>Streptophyta</taxon>
        <taxon>Embryophyta</taxon>
        <taxon>Tracheophyta</taxon>
        <taxon>Spermatophyta</taxon>
        <taxon>Magnoliopsida</taxon>
        <taxon>eudicotyledons</taxon>
        <taxon>Gunneridae</taxon>
        <taxon>Pentapetalae</taxon>
        <taxon>asterids</taxon>
        <taxon>campanulids</taxon>
        <taxon>Asterales</taxon>
        <taxon>Asteraceae</taxon>
        <taxon>Asteroideae</taxon>
        <taxon>Anthemideae</taxon>
        <taxon>Artemisiinae</taxon>
        <taxon>Artemisia</taxon>
    </lineage>
</organism>
<name>A0A2U1M788_ARTAN</name>
<evidence type="ECO:0000313" key="1">
    <source>
        <dbReference type="EMBL" id="PWA57132.1"/>
    </source>
</evidence>
<dbReference type="OrthoDB" id="1712835at2759"/>
<protein>
    <submittedName>
        <fullName evidence="1">Uncharacterized protein</fullName>
    </submittedName>
</protein>
<keyword evidence="2" id="KW-1185">Reference proteome</keyword>
<comment type="caution">
    <text evidence="1">The sequence shown here is derived from an EMBL/GenBank/DDBJ whole genome shotgun (WGS) entry which is preliminary data.</text>
</comment>
<dbReference type="AlphaFoldDB" id="A0A2U1M788"/>
<sequence length="103" mass="12135">MDMLRKILSYMHVMDSMKCVNEREDRTSNKEVQDGTGSGSFLLFDREEYKDIVRIVTIDRKVENLLADHENKEWVSISVELCRGIYTFKSYLLHHSSILFICI</sequence>